<proteinExistence type="predicted"/>
<protein>
    <submittedName>
        <fullName evidence="1">Uncharacterized protein</fullName>
    </submittedName>
</protein>
<accession>A0ACD5X2D2</accession>
<dbReference type="EnsemblPlants" id="AVESA.00010b.r2.4DG0724850.1">
    <property type="protein sequence ID" value="AVESA.00010b.r2.4DG0724850.1.CDS.1"/>
    <property type="gene ID" value="AVESA.00010b.r2.4DG0724850"/>
</dbReference>
<dbReference type="Proteomes" id="UP001732700">
    <property type="component" value="Chromosome 4D"/>
</dbReference>
<evidence type="ECO:0000313" key="1">
    <source>
        <dbReference type="EnsemblPlants" id="AVESA.00010b.r2.4DG0724850.1.CDS.1"/>
    </source>
</evidence>
<reference evidence="1" key="2">
    <citation type="submission" date="2025-09" db="UniProtKB">
        <authorList>
            <consortium name="EnsemblPlants"/>
        </authorList>
    </citation>
    <scope>IDENTIFICATION</scope>
</reference>
<organism evidence="1 2">
    <name type="scientific">Avena sativa</name>
    <name type="common">Oat</name>
    <dbReference type="NCBI Taxonomy" id="4498"/>
    <lineage>
        <taxon>Eukaryota</taxon>
        <taxon>Viridiplantae</taxon>
        <taxon>Streptophyta</taxon>
        <taxon>Embryophyta</taxon>
        <taxon>Tracheophyta</taxon>
        <taxon>Spermatophyta</taxon>
        <taxon>Magnoliopsida</taxon>
        <taxon>Liliopsida</taxon>
        <taxon>Poales</taxon>
        <taxon>Poaceae</taxon>
        <taxon>BOP clade</taxon>
        <taxon>Pooideae</taxon>
        <taxon>Poodae</taxon>
        <taxon>Poeae</taxon>
        <taxon>Poeae Chloroplast Group 1 (Aveneae type)</taxon>
        <taxon>Aveninae</taxon>
        <taxon>Avena</taxon>
    </lineage>
</organism>
<keyword evidence="2" id="KW-1185">Reference proteome</keyword>
<evidence type="ECO:0000313" key="2">
    <source>
        <dbReference type="Proteomes" id="UP001732700"/>
    </source>
</evidence>
<sequence>MTPSPSTRTFRRLSPTEIADRKKGLCFNCDDQFVPGHRCARLFSVEVNASADYDEVDETMHRPTDLSDEEPRVSLQVMTGLWSIGASNTMQLDVRIGMDTFTALLDTGSTHNFIDSDALVRAKLTHVARPGLRVMVANGDHVASKGLCPQVQLNIGDLTFLADCFAIPLGGFDIVLGVTWL</sequence>
<reference evidence="1" key="1">
    <citation type="submission" date="2021-05" db="EMBL/GenBank/DDBJ databases">
        <authorList>
            <person name="Scholz U."/>
            <person name="Mascher M."/>
            <person name="Fiebig A."/>
        </authorList>
    </citation>
    <scope>NUCLEOTIDE SEQUENCE [LARGE SCALE GENOMIC DNA]</scope>
</reference>
<name>A0ACD5X2D2_AVESA</name>